<dbReference type="GO" id="GO:0006412">
    <property type="term" value="P:translation"/>
    <property type="evidence" value="ECO:0007669"/>
    <property type="project" value="UniProtKB-KW"/>
</dbReference>
<dbReference type="InterPro" id="IPR020472">
    <property type="entry name" value="WD40_PAC1"/>
</dbReference>
<dbReference type="CTD" id="25929"/>
<evidence type="ECO:0000313" key="26">
    <source>
        <dbReference type="Proteomes" id="UP000005225"/>
    </source>
</evidence>
<evidence type="ECO:0000256" key="14">
    <source>
        <dbReference type="ARBA" id="ARBA00023187"/>
    </source>
</evidence>
<feature type="domain" description="Gem-associated protein 5 second beta-propeller" evidence="23">
    <location>
        <begin position="389"/>
        <end position="701"/>
    </location>
</feature>
<dbReference type="GO" id="GO:0000387">
    <property type="term" value="P:spliceosomal snRNP assembly"/>
    <property type="evidence" value="ECO:0007669"/>
    <property type="project" value="Ensembl"/>
</dbReference>
<evidence type="ECO:0000256" key="19">
    <source>
        <dbReference type="PROSITE-ProRule" id="PRU00221"/>
    </source>
</evidence>
<feature type="repeat" description="WD" evidence="19">
    <location>
        <begin position="241"/>
        <end position="264"/>
    </location>
</feature>
<dbReference type="Pfam" id="PF23774">
    <property type="entry name" value="TPR_GEMI5"/>
    <property type="match status" value="1"/>
</dbReference>
<keyword evidence="3" id="KW-0963">Cytoplasm</keyword>
<dbReference type="GO" id="GO:0030622">
    <property type="term" value="F:U4atac snRNA binding"/>
    <property type="evidence" value="ECO:0007669"/>
    <property type="project" value="Ensembl"/>
</dbReference>
<dbReference type="EMBL" id="AAQR03007886">
    <property type="status" value="NOT_ANNOTATED_CDS"/>
    <property type="molecule type" value="Genomic_DNA"/>
</dbReference>
<keyword evidence="8" id="KW-0677">Repeat</keyword>
<evidence type="ECO:0000259" key="21">
    <source>
        <dbReference type="Pfam" id="PF23770"/>
    </source>
</evidence>
<evidence type="ECO:0000256" key="2">
    <source>
        <dbReference type="ARBA" id="ARBA00004642"/>
    </source>
</evidence>
<comment type="similarity">
    <text evidence="17">Belongs to the WD repeat gemin-5 family.</text>
</comment>
<dbReference type="InParanoid" id="H0XG38"/>
<dbReference type="FunFam" id="2.130.10.10:FF:000221">
    <property type="entry name" value="gem-associated protein 5 isoform X1"/>
    <property type="match status" value="1"/>
</dbReference>
<dbReference type="Pfam" id="PF23770">
    <property type="entry name" value="Beta-prop_RIG_1st"/>
    <property type="match status" value="1"/>
</dbReference>
<dbReference type="EMBL" id="AAQR03007889">
    <property type="status" value="NOT_ANNOTATED_CDS"/>
    <property type="molecule type" value="Genomic_DNA"/>
</dbReference>
<evidence type="ECO:0000256" key="10">
    <source>
        <dbReference type="ARBA" id="ARBA00022845"/>
    </source>
</evidence>
<dbReference type="SUPFAM" id="SSF50978">
    <property type="entry name" value="WD40 repeat-like"/>
    <property type="match status" value="2"/>
</dbReference>
<evidence type="ECO:0000256" key="12">
    <source>
        <dbReference type="ARBA" id="ARBA00022917"/>
    </source>
</evidence>
<dbReference type="eggNOG" id="ENOG502QPYZ">
    <property type="taxonomic scope" value="Eukaryota"/>
</dbReference>
<dbReference type="InterPro" id="IPR056432">
    <property type="entry name" value="Beta-prop_GEMI5_1st"/>
</dbReference>
<proteinExistence type="inferred from homology"/>
<keyword evidence="9" id="KW-0832">Ubl conjugation</keyword>
<dbReference type="EMBL" id="AAQR03007888">
    <property type="status" value="NOT_ANNOTATED_CDS"/>
    <property type="molecule type" value="Genomic_DNA"/>
</dbReference>
<evidence type="ECO:0000259" key="23">
    <source>
        <dbReference type="Pfam" id="PF23775"/>
    </source>
</evidence>
<dbReference type="EMBL" id="AAQR03007884">
    <property type="status" value="NOT_ANNOTATED_CDS"/>
    <property type="molecule type" value="Genomic_DNA"/>
</dbReference>
<dbReference type="InterPro" id="IPR001680">
    <property type="entry name" value="WD40_rpt"/>
</dbReference>
<keyword evidence="13" id="KW-0175">Coiled coil</keyword>
<dbReference type="PROSITE" id="PS00678">
    <property type="entry name" value="WD_REPEATS_1"/>
    <property type="match status" value="1"/>
</dbReference>
<dbReference type="GO" id="GO:0034718">
    <property type="term" value="C:SMN-Gemin2 complex"/>
    <property type="evidence" value="ECO:0007669"/>
    <property type="project" value="Ensembl"/>
</dbReference>
<comment type="subcellular location">
    <subcellularLocation>
        <location evidence="1">Cytoplasm</location>
    </subcellularLocation>
    <subcellularLocation>
        <location evidence="16">Nucleus</location>
        <location evidence="16">Gem</location>
    </subcellularLocation>
    <subcellularLocation>
        <location evidence="2">Nucleus</location>
        <location evidence="2">Nucleoplasm</location>
    </subcellularLocation>
</comment>
<keyword evidence="11" id="KW-0694">RNA-binding</keyword>
<keyword evidence="4" id="KW-1017">Isopeptide bond</keyword>
<evidence type="ECO:0000256" key="11">
    <source>
        <dbReference type="ARBA" id="ARBA00022884"/>
    </source>
</evidence>
<dbReference type="GO" id="GO:0000340">
    <property type="term" value="F:RNA 7-methylguanosine cap binding"/>
    <property type="evidence" value="ECO:0007669"/>
    <property type="project" value="Ensembl"/>
</dbReference>
<dbReference type="HOGENOM" id="CLU_004491_0_1_1"/>
<dbReference type="Gene3D" id="2.130.10.10">
    <property type="entry name" value="YVTN repeat-like/Quinoprotein amine dehydrogenase"/>
    <property type="match status" value="2"/>
</dbReference>
<evidence type="ECO:0000256" key="13">
    <source>
        <dbReference type="ARBA" id="ARBA00023054"/>
    </source>
</evidence>
<feature type="domain" description="Gem-associated protein 5 first beta-propeller" evidence="21">
    <location>
        <begin position="80"/>
        <end position="220"/>
    </location>
</feature>
<dbReference type="EMBL" id="AAQR03007885">
    <property type="status" value="NOT_ANNOTATED_CDS"/>
    <property type="molecule type" value="Genomic_DNA"/>
</dbReference>
<dbReference type="InterPro" id="IPR056424">
    <property type="entry name" value="Beta-prop_GEMI5_2nd"/>
</dbReference>
<dbReference type="STRING" id="30611.ENSOGAP00000015016"/>
<evidence type="ECO:0000256" key="5">
    <source>
        <dbReference type="ARBA" id="ARBA00022553"/>
    </source>
</evidence>
<feature type="region of interest" description="Disordered" evidence="20">
    <location>
        <begin position="1312"/>
        <end position="1343"/>
    </location>
</feature>
<evidence type="ECO:0000256" key="16">
    <source>
        <dbReference type="ARBA" id="ARBA00034695"/>
    </source>
</evidence>
<dbReference type="EMBL" id="AAQR03007883">
    <property type="status" value="NOT_ANNOTATED_CDS"/>
    <property type="molecule type" value="Genomic_DNA"/>
</dbReference>
<dbReference type="RefSeq" id="XP_003782059.1">
    <property type="nucleotide sequence ID" value="XM_003782011.2"/>
</dbReference>
<dbReference type="InterPro" id="IPR036322">
    <property type="entry name" value="WD40_repeat_dom_sf"/>
</dbReference>
<dbReference type="FunFam" id="2.130.10.10:FF:000213">
    <property type="entry name" value="gem-associated protein 5 isoform X1"/>
    <property type="match status" value="1"/>
</dbReference>
<evidence type="ECO:0000256" key="4">
    <source>
        <dbReference type="ARBA" id="ARBA00022499"/>
    </source>
</evidence>
<gene>
    <name evidence="25" type="primary">GEMIN5</name>
</gene>
<dbReference type="PROSITE" id="PS50082">
    <property type="entry name" value="WD_REPEATS_2"/>
    <property type="match status" value="3"/>
</dbReference>
<feature type="repeat" description="WD" evidence="19">
    <location>
        <begin position="635"/>
        <end position="668"/>
    </location>
</feature>
<dbReference type="GO" id="GO:0030619">
    <property type="term" value="F:U1 snRNA binding"/>
    <property type="evidence" value="ECO:0007669"/>
    <property type="project" value="Ensembl"/>
</dbReference>
<organism evidence="25 26">
    <name type="scientific">Otolemur garnettii</name>
    <name type="common">Small-eared galago</name>
    <name type="synonym">Garnett's greater bushbaby</name>
    <dbReference type="NCBI Taxonomy" id="30611"/>
    <lineage>
        <taxon>Eukaryota</taxon>
        <taxon>Metazoa</taxon>
        <taxon>Chordata</taxon>
        <taxon>Craniata</taxon>
        <taxon>Vertebrata</taxon>
        <taxon>Euteleostomi</taxon>
        <taxon>Mammalia</taxon>
        <taxon>Eutheria</taxon>
        <taxon>Euarchontoglires</taxon>
        <taxon>Primates</taxon>
        <taxon>Strepsirrhini</taxon>
        <taxon>Lorisiformes</taxon>
        <taxon>Galagidae</taxon>
        <taxon>Otolemur</taxon>
    </lineage>
</organism>
<keyword evidence="6 19" id="KW-0853">WD repeat</keyword>
<keyword evidence="5" id="KW-0597">Phosphoprotein</keyword>
<keyword evidence="12" id="KW-0648">Protein biosynthesis</keyword>
<dbReference type="EMBL" id="AAQR03007882">
    <property type="status" value="NOT_ANNOTATED_CDS"/>
    <property type="molecule type" value="Genomic_DNA"/>
</dbReference>
<feature type="compositionally biased region" description="Polar residues" evidence="20">
    <location>
        <begin position="1312"/>
        <end position="1322"/>
    </location>
</feature>
<dbReference type="OrthoDB" id="7326421at2759"/>
<dbReference type="OMA" id="YWFNRND"/>
<dbReference type="Pfam" id="PF23775">
    <property type="entry name" value="Beta-prop_RIG_2nd"/>
    <property type="match status" value="1"/>
</dbReference>
<dbReference type="SMART" id="SM00320">
    <property type="entry name" value="WD40"/>
    <property type="match status" value="13"/>
</dbReference>
<feature type="repeat" description="WD" evidence="19">
    <location>
        <begin position="60"/>
        <end position="104"/>
    </location>
</feature>
<dbReference type="Proteomes" id="UP000005225">
    <property type="component" value="Unassembled WGS sequence"/>
</dbReference>
<dbReference type="GO" id="GO:0030621">
    <property type="term" value="F:U4 snRNA binding"/>
    <property type="evidence" value="ECO:0007669"/>
    <property type="project" value="Ensembl"/>
</dbReference>
<keyword evidence="15" id="KW-0539">Nucleus</keyword>
<protein>
    <recommendedName>
        <fullName evidence="18">Gem-associated protein 5</fullName>
    </recommendedName>
</protein>
<dbReference type="Pfam" id="PF00400">
    <property type="entry name" value="WD40"/>
    <property type="match status" value="2"/>
</dbReference>
<evidence type="ECO:0000259" key="24">
    <source>
        <dbReference type="Pfam" id="PF23777"/>
    </source>
</evidence>
<feature type="domain" description="Gem-associated protein 5 RBS" evidence="24">
    <location>
        <begin position="1156"/>
        <end position="1495"/>
    </location>
</feature>
<dbReference type="EMBL" id="AAQR03007891">
    <property type="status" value="NOT_ANNOTATED_CDS"/>
    <property type="molecule type" value="Genomic_DNA"/>
</dbReference>
<dbReference type="InterPro" id="IPR019775">
    <property type="entry name" value="WD40_repeat_CS"/>
</dbReference>
<feature type="compositionally biased region" description="Basic residues" evidence="20">
    <location>
        <begin position="739"/>
        <end position="748"/>
    </location>
</feature>
<feature type="region of interest" description="Disordered" evidence="20">
    <location>
        <begin position="1398"/>
        <end position="1430"/>
    </location>
</feature>
<dbReference type="GO" id="GO:0043022">
    <property type="term" value="F:ribosome binding"/>
    <property type="evidence" value="ECO:0007669"/>
    <property type="project" value="Ensembl"/>
</dbReference>
<keyword evidence="14" id="KW-0508">mRNA splicing</keyword>
<accession>H0XG38</accession>
<evidence type="ECO:0000256" key="3">
    <source>
        <dbReference type="ARBA" id="ARBA00022490"/>
    </source>
</evidence>
<dbReference type="EMBL" id="AAQR03007890">
    <property type="status" value="NOT_ANNOTATED_CDS"/>
    <property type="molecule type" value="Genomic_DNA"/>
</dbReference>
<evidence type="ECO:0000256" key="20">
    <source>
        <dbReference type="SAM" id="MobiDB-lite"/>
    </source>
</evidence>
<keyword evidence="26" id="KW-1185">Reference proteome</keyword>
<feature type="region of interest" description="Disordered" evidence="20">
    <location>
        <begin position="715"/>
        <end position="789"/>
    </location>
</feature>
<reference evidence="26" key="1">
    <citation type="submission" date="2011-03" db="EMBL/GenBank/DDBJ databases">
        <title>Version 3 of the genome sequence of Otolemur garnettii (Bushbaby).</title>
        <authorList>
            <consortium name="The Broad Institute Genome Sequencing Platform"/>
            <person name="Di Palma F."/>
            <person name="Johnson J."/>
            <person name="Lander E.S."/>
            <person name="Lindblad-Toh K."/>
            <person name="Jaffe D.B."/>
            <person name="Gnerre S."/>
            <person name="MacCallum I."/>
            <person name="Przybylski D."/>
            <person name="Ribeiro F.J."/>
            <person name="Burton J.N."/>
            <person name="Walker B.J."/>
            <person name="Sharpe T."/>
            <person name="Hall G."/>
        </authorList>
    </citation>
    <scope>NUCLEOTIDE SEQUENCE [LARGE SCALE GENOMIC DNA]</scope>
</reference>
<reference evidence="25" key="3">
    <citation type="submission" date="2025-09" db="UniProtKB">
        <authorList>
            <consortium name="Ensembl"/>
        </authorList>
    </citation>
    <scope>IDENTIFICATION</scope>
</reference>
<evidence type="ECO:0000256" key="17">
    <source>
        <dbReference type="ARBA" id="ARBA00060968"/>
    </source>
</evidence>
<dbReference type="InterPro" id="IPR056420">
    <property type="entry name" value="GEMI5_RBS"/>
</dbReference>
<evidence type="ECO:0000256" key="9">
    <source>
        <dbReference type="ARBA" id="ARBA00022843"/>
    </source>
</evidence>
<dbReference type="PANTHER" id="PTHR46362">
    <property type="entry name" value="GEM-ASSOCIATED PROTEIN 5"/>
    <property type="match status" value="1"/>
</dbReference>
<reference evidence="25" key="2">
    <citation type="submission" date="2025-08" db="UniProtKB">
        <authorList>
            <consortium name="Ensembl"/>
        </authorList>
    </citation>
    <scope>IDENTIFICATION</scope>
</reference>
<dbReference type="GO" id="GO:0006417">
    <property type="term" value="P:regulation of translation"/>
    <property type="evidence" value="ECO:0007669"/>
    <property type="project" value="UniProtKB-KW"/>
</dbReference>
<dbReference type="PANTHER" id="PTHR46362:SF1">
    <property type="entry name" value="GEM-ASSOCIATED PROTEIN 5"/>
    <property type="match status" value="1"/>
</dbReference>
<evidence type="ECO:0000259" key="22">
    <source>
        <dbReference type="Pfam" id="PF23774"/>
    </source>
</evidence>
<keyword evidence="10" id="KW-0810">Translation regulation</keyword>
<name>H0XG38_OTOGA</name>
<dbReference type="FunCoup" id="H0XG38">
    <property type="interactions" value="3523"/>
</dbReference>
<evidence type="ECO:0000256" key="7">
    <source>
        <dbReference type="ARBA" id="ARBA00022664"/>
    </source>
</evidence>
<dbReference type="GeneID" id="100941609"/>
<sequence length="1509" mass="168775">MGQEPRTLPPSPNWYCARCSDAVPGGLFGFAARTSVFLVRVGPGAGAIPGTPQFRVIGELVGHTDRVSGFTFSHHPGQYNLCATSSDDGTVKIWDVETKKVVTEHSLHQHTISALHWSPQVKDLVVSGDEKGVVFCYWLNRSDSQHLFIEPRTIFCLTCSPHHEDFIAIGYKDGIVVIIDISKKGEVIHRFRGHDDEIHSIVWCPLPGEDCLSINQEENSEEPEIPNGKVTTQTAVTKGCFLATGSKDQTIRIWSCSRGRGVMTLKLPFLKRRGGGIDPTVKERLWLTLHWSSNQPTQLVSSCFGGELLLWDLTQSWRRKYTLFSASSEGQNHSRIVFNLCPLQTDDDRQLLLSTSMDRDIKCWDMATLECCWTLPSLGGFAYSLAFSPVDVGCLAIGVGDGMIRVWNTLSIKNNYDVKNFWQGVKSKVTALCWHPTKEGCLAFGTDDGKVGLYDTYSNKPPQISSTYHKKTVYTLAWGPPVPPMSLGGEGDRPSLTLYSCGGEGIVLQHNPWKLSGEAFDINKLIRDTNSIKYKLPVHTEISWKADGKIMALGNEDGSIEIFQAPNLKLLCTIQQHHKLVNAISWHHEHGSQPELSYLMASGSNNAVIYVHNLKTVIESNPESPVTVTEPYRTLSGHTGKITSLAWSPHHDGRLVSASYDGTAQVWDTLREEPLCNFRGHRGRLLCVVWSPLDPDCIYSGADDFCVYKWLTSMQDHSRPPQGKKSIELEKKRLSQPKPKPKKKKKLTSRAPVKLDSVDGNEENNVENLGPVENGVSDQDGEEDAPEPELPCSLASVVSREPVTCTPISSGFEKSKVTINNKVILVKKEPPKEKPETLIKKRKARSMLPLSTSLDHRSKEELHQDCLVLATAKHSKELNEDVSADLEERFHLGLFTDRATLYRMIEIEGKGHLENGHPELFHQLMLWKGDLKGVLQTAAERGELTDNLVAMAPVAGYHVWLWAVEAFAKQLCFQDQYVKAASHLLSIHKVYEAVELLKSNHFYREAIAIAKARLRPDDPVLKDLYLSWGTILERDGHYAVAAKCYLGATSPYDAAKVLAKKGDAASLRTAAELAAVVGEDELSASLALRCAQELLLARNWVGAQEALQLHESLQGQRLVFCLLELLSRHLEEKQLSEGKSSSSSYHSWTAGTEGPFVERVTTVWKSVFSLDAPEQYQAAFQKLQHIKYPSATSNTPSKQLLLHICHDLTLALLSQQVASWDEAVQALLRAVVRSYDSGNFTIMQEVHSAFLPKGCDHLREKLGDHQSPATPAFKSLEAFFIYGHLYEFWWSLSGPFPKSCVWVRATHRRTPSVEQSQQLDSASTEENDPEAASWPEPNRPPELNLRLTEEGQRMLSACKELFSEKHASLQSSQRTIAEVQETLAEMIRQHQKSQLCKPTVNGLDKNEPELEADQSLSGQSQCKEEKHEPVSLPELTKRLTEANERMAKFPESIKAWPFPDVLECCLVLLHIKSQYPGFVTQEMQQQAQELLQKYGNTKAYQRHCQTFCR</sequence>
<dbReference type="KEGG" id="oga:100941609"/>
<keyword evidence="7" id="KW-0507">mRNA processing</keyword>
<dbReference type="GeneTree" id="ENSGT00620000088064"/>
<dbReference type="PROSITE" id="PS50294">
    <property type="entry name" value="WD_REPEATS_REGION"/>
    <property type="match status" value="2"/>
</dbReference>
<evidence type="ECO:0000256" key="15">
    <source>
        <dbReference type="ARBA" id="ARBA00023242"/>
    </source>
</evidence>
<dbReference type="PRINTS" id="PR00320">
    <property type="entry name" value="GPROTEINBRPT"/>
</dbReference>
<dbReference type="GO" id="GO:0005829">
    <property type="term" value="C:cytosol"/>
    <property type="evidence" value="ECO:0007669"/>
    <property type="project" value="Ensembl"/>
</dbReference>
<dbReference type="GO" id="GO:0032797">
    <property type="term" value="C:SMN complex"/>
    <property type="evidence" value="ECO:0007669"/>
    <property type="project" value="Ensembl"/>
</dbReference>
<dbReference type="Ensembl" id="ENSOGAT00000016778.2">
    <property type="protein sequence ID" value="ENSOGAP00000015016.2"/>
    <property type="gene ID" value="ENSOGAG00000016771.2"/>
</dbReference>
<feature type="domain" description="Gem-associated protein 5 TPR" evidence="22">
    <location>
        <begin position="892"/>
        <end position="1100"/>
    </location>
</feature>
<evidence type="ECO:0000256" key="1">
    <source>
        <dbReference type="ARBA" id="ARBA00004496"/>
    </source>
</evidence>
<dbReference type="GO" id="GO:0097504">
    <property type="term" value="C:Gemini of Cajal bodies"/>
    <property type="evidence" value="ECO:0007669"/>
    <property type="project" value="UniProtKB-SubCell"/>
</dbReference>
<dbReference type="InterPro" id="IPR056421">
    <property type="entry name" value="TPR_GEMI5"/>
</dbReference>
<evidence type="ECO:0000256" key="8">
    <source>
        <dbReference type="ARBA" id="ARBA00022737"/>
    </source>
</evidence>
<dbReference type="InterPro" id="IPR052640">
    <property type="entry name" value="Gemin-5"/>
</dbReference>
<dbReference type="EMBL" id="AAQR03007887">
    <property type="status" value="NOT_ANNOTATED_CDS"/>
    <property type="molecule type" value="Genomic_DNA"/>
</dbReference>
<dbReference type="GO" id="GO:0003730">
    <property type="term" value="F:mRNA 3'-UTR binding"/>
    <property type="evidence" value="ECO:0007669"/>
    <property type="project" value="Ensembl"/>
</dbReference>
<evidence type="ECO:0000313" key="25">
    <source>
        <dbReference type="Ensembl" id="ENSOGAP00000015016.2"/>
    </source>
</evidence>
<dbReference type="Pfam" id="PF23777">
    <property type="entry name" value="GEMI5_RBS"/>
    <property type="match status" value="1"/>
</dbReference>
<evidence type="ECO:0000256" key="18">
    <source>
        <dbReference type="ARBA" id="ARBA00067669"/>
    </source>
</evidence>
<dbReference type="InterPro" id="IPR015943">
    <property type="entry name" value="WD40/YVTN_repeat-like_dom_sf"/>
</dbReference>
<evidence type="ECO:0000256" key="6">
    <source>
        <dbReference type="ARBA" id="ARBA00022574"/>
    </source>
</evidence>